<organism evidence="3 4">
    <name type="scientific">Flavobacterium macacae</name>
    <dbReference type="NCBI Taxonomy" id="2488993"/>
    <lineage>
        <taxon>Bacteria</taxon>
        <taxon>Pseudomonadati</taxon>
        <taxon>Bacteroidota</taxon>
        <taxon>Flavobacteriia</taxon>
        <taxon>Flavobacteriales</taxon>
        <taxon>Flavobacteriaceae</taxon>
        <taxon>Flavobacterium</taxon>
    </lineage>
</organism>
<dbReference type="EMBL" id="RQVR01000010">
    <property type="protein sequence ID" value="RRJ90743.1"/>
    <property type="molecule type" value="Genomic_DNA"/>
</dbReference>
<dbReference type="Pfam" id="PF24883">
    <property type="entry name" value="NPHP3_N"/>
    <property type="match status" value="1"/>
</dbReference>
<dbReference type="OrthoDB" id="4770405at2"/>
<dbReference type="SUPFAM" id="SSF52540">
    <property type="entry name" value="P-loop containing nucleoside triphosphate hydrolases"/>
    <property type="match status" value="1"/>
</dbReference>
<evidence type="ECO:0000259" key="2">
    <source>
        <dbReference type="Pfam" id="PF24883"/>
    </source>
</evidence>
<protein>
    <submittedName>
        <fullName evidence="3">ATP-binding protein</fullName>
    </submittedName>
</protein>
<dbReference type="RefSeq" id="WP_125012890.1">
    <property type="nucleotide sequence ID" value="NZ_RQVR01000010.1"/>
</dbReference>
<keyword evidence="4" id="KW-1185">Reference proteome</keyword>
<dbReference type="GO" id="GO:0005524">
    <property type="term" value="F:ATP binding"/>
    <property type="evidence" value="ECO:0007669"/>
    <property type="project" value="UniProtKB-KW"/>
</dbReference>
<feature type="domain" description="Nephrocystin 3-like N-terminal" evidence="2">
    <location>
        <begin position="267"/>
        <end position="412"/>
    </location>
</feature>
<dbReference type="InterPro" id="IPR027417">
    <property type="entry name" value="P-loop_NTPase"/>
</dbReference>
<evidence type="ECO:0000256" key="1">
    <source>
        <dbReference type="ARBA" id="ARBA00022737"/>
    </source>
</evidence>
<reference evidence="3 4" key="1">
    <citation type="submission" date="2018-11" db="EMBL/GenBank/DDBJ databases">
        <title>Flavobacterium sp. nov., YIM 102600 draft genome.</title>
        <authorList>
            <person name="Li G."/>
            <person name="Jiang Y."/>
        </authorList>
    </citation>
    <scope>NUCLEOTIDE SEQUENCE [LARGE SCALE GENOMIC DNA]</scope>
    <source>
        <strain evidence="3 4">YIM 102600</strain>
    </source>
</reference>
<evidence type="ECO:0000313" key="4">
    <source>
        <dbReference type="Proteomes" id="UP000271937"/>
    </source>
</evidence>
<dbReference type="InterPro" id="IPR056884">
    <property type="entry name" value="NPHP3-like_N"/>
</dbReference>
<name>A0A3P3WDV7_9FLAO</name>
<dbReference type="Gene3D" id="3.40.50.300">
    <property type="entry name" value="P-loop containing nucleotide triphosphate hydrolases"/>
    <property type="match status" value="1"/>
</dbReference>
<comment type="caution">
    <text evidence="3">The sequence shown here is derived from an EMBL/GenBank/DDBJ whole genome shotgun (WGS) entry which is preliminary data.</text>
</comment>
<gene>
    <name evidence="3" type="ORF">EG849_09710</name>
</gene>
<dbReference type="Proteomes" id="UP000271937">
    <property type="component" value="Unassembled WGS sequence"/>
</dbReference>
<proteinExistence type="predicted"/>
<keyword evidence="3" id="KW-0067">ATP-binding</keyword>
<keyword evidence="1" id="KW-0677">Repeat</keyword>
<evidence type="ECO:0000313" key="3">
    <source>
        <dbReference type="EMBL" id="RRJ90743.1"/>
    </source>
</evidence>
<keyword evidence="3" id="KW-0547">Nucleotide-binding</keyword>
<sequence length="2087" mass="237636">MANDLVGYSRAGDVFHYRWAARRCLGLVLPNSALKKVIIEGSADLDKAGEYVIDVAEYSDNIVGNEKINYYQLKHSTVQKEKPFKLSDFKKTLEGFALRYTQHSRKKENFDFQFTIITNRKIDDSLKDGIVAVAENRSVNKAFLNTLIRYTKLSGPQLQKFCCKFVFQDGEGDYNVQKDELKVEINQLITGATDNSHLASLTSLIQEKVLPDSNGTVLKEDILRCFGITSEKKLYPAETVWEEIDKTIIREQHNDLKNKILASVNPVIIHAAGGVGKSVFTRQLVKSLSGGSLAIAYDCFGAGSYRNRSTTRHLHRTALVQIANELATKGLCDPLLVMDTTLNNDIMRDFLQRIGSAANSLRQSENSANLVIIIDAADNAEMAAREFSDICFAHELIREKLSPGCKIVFLCRTERIDLLEPLSTNDKFELEPFSKDETEENLKNHYPDATEQDAMEFHRLTNGNPRVQANALDAKFISESALLTSLGPSGSTVESQIELQLERAVSKTKDILPTQFHSHIDSICLGLASLTPHIPIEILAKASNVDIDSVKSFVADIGRPLWISDDSVQFRDEPTETWFRKKFCPRTADFKKYITALEPLAENSAYAALMLPQLYLQAEQYSKLIDIALSDKYLPNENPIDSRNVRVYRLQFAFKASLKLKQYNDAVKLAMRAGEEVAGDERQLKLLQENIDLLVLLQSEEKVKEIAFKRLLKGKWNGSENIFSASLLSSIEDYRGESRGFLRAADNWLDIYFTEAKKIKKDYNNENKLEDGDILELAYAHLNVNSVDGCLKFLSRLKPPLAVFRIMANLTSRLIDTSRYELIDEMLSKCTKNIYFFVAITSELAKIGKFPVNDILEKALEMLSNQRTRIKLPKQIFEDNITPSILSFLEACIYRTLPNEKILKALQFYVAEEASQMVYSSHSTNERDTFLRALALRSFISKSTELTIENILPSKLKSKDKNYENAENIKEFEQIIMGLEPWYTLRINVISGTCHNLLESAKIAHEKSNEGLKSRYKSYDSLPEEIASCCLSILVLSSSSNESHVKQFFDTFLKNNKRLKTSRFISATRSAHRSTHLETLRNELEIFTYELIKSKTDDAPDEIANRFIMLSRAILVSSIEDASVYFEEAVEAVSKFGDEIIQRWDAVASLAEQAAMSDKACEELAYRFIRVAELVGVNVREKYWDRSKAINICIRMSAPTGIATLSRWRERGVGRFGWLHSGMIVELISSNKISVTNGISLSRFLDQSQTISLLGNCLKMPISNADKTLIFDELLPRFEVEGLNLDRWKQIFNYAKDHHIANEKLSIIMKSLGGTKIFNPEKPTKFKSTRDLVKFNWQNIFLDFDVKTSYGLSQSIKLFHEKISDRKFWVPLSVFWSKVVSQVEGENISGFVDLLLSSSFLSQDDIEEIFRLLPDDWRNKVSTKKKYPLIIKQFGKMFAHELTTSYHYNSFKTAMGLDAVLEYHLKDGIFEGLSSGNEFANADMFFGFVATAANRINVEEIGNLLDYSLSRFEMHLPEDFGDGPWSESLSPIASIDQSIANYIWSSLGSPQASIRWGAAHYILNLAKFNCTEILDELVICYGHDNAGAYGAEKYPFYDLHAKLYFLIALSRISMDDTKLLEKYADLFSALALEGKHILIQKFAKDIATNICKNSIATYDNEAIHALQNIGRTKYPLRNVKYNYTTDSYLHSKGKVKKDIDFHFGWDFDHYWFKPLGEVFGVHEQQVMELAAMIIDKRWGNVAWGYNNDPRVELWNNSYGENNTHHDHGSYPKIDRYDFYLSYHSMLMVASDLLDNMPVLFKRDYCEDEWLEWVSRHLLTRSDGKWLSDARSPVPLKRPSWITIDYSLLATVPLEINEDEFLECLKSKQDDNLWLKVSGDWQEKNHYLQETYHISSALVSSEGSPSLLNVSTTIKNSYDMILPSYKDNDSEIISPPFILSGWIKSPETSKELDQFDPLAGEIAYPPNSIGKNIAEKLKVIDSAVEQQWLSPVSSQPSIINKIWKSYQESNREEADQSGNVLECSLAFLKYLCATLQCELIIKVQIGRNHVQTRHGSSKEDKYREPAYKIFILSSNGKIRSTEKSTQLR</sequence>
<accession>A0A3P3WDV7</accession>